<name>A0A0E9V4C9_ANGAN</name>
<dbReference type="AlphaFoldDB" id="A0A0E9V4C9"/>
<dbReference type="EMBL" id="GBXM01035685">
    <property type="protein sequence ID" value="JAH72892.1"/>
    <property type="molecule type" value="Transcribed_RNA"/>
</dbReference>
<organism evidence="1">
    <name type="scientific">Anguilla anguilla</name>
    <name type="common">European freshwater eel</name>
    <name type="synonym">Muraena anguilla</name>
    <dbReference type="NCBI Taxonomy" id="7936"/>
    <lineage>
        <taxon>Eukaryota</taxon>
        <taxon>Metazoa</taxon>
        <taxon>Chordata</taxon>
        <taxon>Craniata</taxon>
        <taxon>Vertebrata</taxon>
        <taxon>Euteleostomi</taxon>
        <taxon>Actinopterygii</taxon>
        <taxon>Neopterygii</taxon>
        <taxon>Teleostei</taxon>
        <taxon>Anguilliformes</taxon>
        <taxon>Anguillidae</taxon>
        <taxon>Anguilla</taxon>
    </lineage>
</organism>
<reference evidence="1" key="1">
    <citation type="submission" date="2014-11" db="EMBL/GenBank/DDBJ databases">
        <authorList>
            <person name="Amaro Gonzalez C."/>
        </authorList>
    </citation>
    <scope>NUCLEOTIDE SEQUENCE</scope>
</reference>
<evidence type="ECO:0000313" key="1">
    <source>
        <dbReference type="EMBL" id="JAH72892.1"/>
    </source>
</evidence>
<reference evidence="1" key="2">
    <citation type="journal article" date="2015" name="Fish Shellfish Immunol.">
        <title>Early steps in the European eel (Anguilla anguilla)-Vibrio vulnificus interaction in the gills: Role of the RtxA13 toxin.</title>
        <authorList>
            <person name="Callol A."/>
            <person name="Pajuelo D."/>
            <person name="Ebbesson L."/>
            <person name="Teles M."/>
            <person name="MacKenzie S."/>
            <person name="Amaro C."/>
        </authorList>
    </citation>
    <scope>NUCLEOTIDE SEQUENCE</scope>
</reference>
<proteinExistence type="predicted"/>
<accession>A0A0E9V4C9</accession>
<protein>
    <submittedName>
        <fullName evidence="1">Uncharacterized protein</fullName>
    </submittedName>
</protein>
<sequence length="18" mass="2159">MFTTYRYSTVVFCSRVVV</sequence>